<feature type="chain" id="PRO_5020281673" description="Post-SET domain-containing protein" evidence="2">
    <location>
        <begin position="24"/>
        <end position="310"/>
    </location>
</feature>
<evidence type="ECO:0000313" key="4">
    <source>
        <dbReference type="EMBL" id="RKP38033.1"/>
    </source>
</evidence>
<feature type="compositionally biased region" description="Acidic residues" evidence="1">
    <location>
        <begin position="97"/>
        <end position="113"/>
    </location>
</feature>
<protein>
    <recommendedName>
        <fullName evidence="3">Post-SET domain-containing protein</fullName>
    </recommendedName>
</protein>
<feature type="signal peptide" evidence="2">
    <location>
        <begin position="1"/>
        <end position="23"/>
    </location>
</feature>
<feature type="compositionally biased region" description="Low complexity" evidence="1">
    <location>
        <begin position="152"/>
        <end position="168"/>
    </location>
</feature>
<gene>
    <name evidence="4" type="ORF">BJ085DRAFT_32520</name>
</gene>
<feature type="compositionally biased region" description="Polar residues" evidence="1">
    <location>
        <begin position="223"/>
        <end position="240"/>
    </location>
</feature>
<reference evidence="5" key="1">
    <citation type="journal article" date="2018" name="Nat. Microbiol.">
        <title>Leveraging single-cell genomics to expand the fungal tree of life.</title>
        <authorList>
            <person name="Ahrendt S.R."/>
            <person name="Quandt C.A."/>
            <person name="Ciobanu D."/>
            <person name="Clum A."/>
            <person name="Salamov A."/>
            <person name="Andreopoulos B."/>
            <person name="Cheng J.F."/>
            <person name="Woyke T."/>
            <person name="Pelin A."/>
            <person name="Henrissat B."/>
            <person name="Reynolds N.K."/>
            <person name="Benny G.L."/>
            <person name="Smith M.E."/>
            <person name="James T.Y."/>
            <person name="Grigoriev I.V."/>
        </authorList>
    </citation>
    <scope>NUCLEOTIDE SEQUENCE [LARGE SCALE GENOMIC DNA]</scope>
    <source>
        <strain evidence="5">RSA 468</strain>
    </source>
</reference>
<evidence type="ECO:0000313" key="5">
    <source>
        <dbReference type="Proteomes" id="UP000268162"/>
    </source>
</evidence>
<dbReference type="AlphaFoldDB" id="A0A4P9ZWN9"/>
<keyword evidence="2" id="KW-0732">Signal</keyword>
<name>A0A4P9ZWN9_9FUNG</name>
<dbReference type="STRING" id="215637.A0A4P9ZWN9"/>
<evidence type="ECO:0000256" key="1">
    <source>
        <dbReference type="SAM" id="MobiDB-lite"/>
    </source>
</evidence>
<dbReference type="EMBL" id="ML002413">
    <property type="protein sequence ID" value="RKP38033.1"/>
    <property type="molecule type" value="Genomic_DNA"/>
</dbReference>
<evidence type="ECO:0000256" key="2">
    <source>
        <dbReference type="SAM" id="SignalP"/>
    </source>
</evidence>
<feature type="compositionally biased region" description="Polar residues" evidence="1">
    <location>
        <begin position="132"/>
        <end position="143"/>
    </location>
</feature>
<proteinExistence type="predicted"/>
<keyword evidence="5" id="KW-1185">Reference proteome</keyword>
<sequence length="310" mass="32386">MSIRWPLVFCALATAASFQGAAGSGYAGPMPHPHRRRAVHSGLGPASGHIVPLYARHPAGAVAPRQYPRWARESVTPAPRTGGRNPSVDPDFSDSFFDADDSDDDGGDYDDGSDASSSSFSGGAADTADGPNQATDSDSSDPNAITDEDDASYQSDSDTPSSYSGSPQASADADTDPEPSDQSDDSDPVISSDNNPTDSSSNPQSTRYRRDLGSSAPFLGGANTLNPLLQGAASRNNGPNSPAVDEKSKKKPCSCGCANCTCTCGNCGVRPAITTAMERTAVDADMQLDIIIHKVTKLELEHEKKFTHIQ</sequence>
<feature type="compositionally biased region" description="Low complexity" evidence="1">
    <location>
        <begin position="188"/>
        <end position="206"/>
    </location>
</feature>
<accession>A0A4P9ZWN9</accession>
<feature type="domain" description="Post-SET" evidence="3">
    <location>
        <begin position="249"/>
        <end position="265"/>
    </location>
</feature>
<feature type="compositionally biased region" description="Acidic residues" evidence="1">
    <location>
        <begin position="173"/>
        <end position="187"/>
    </location>
</feature>
<dbReference type="Proteomes" id="UP000268162">
    <property type="component" value="Unassembled WGS sequence"/>
</dbReference>
<feature type="region of interest" description="Disordered" evidence="1">
    <location>
        <begin position="74"/>
        <end position="251"/>
    </location>
</feature>
<dbReference type="InterPro" id="IPR003616">
    <property type="entry name" value="Post-SET_dom"/>
</dbReference>
<feature type="compositionally biased region" description="Low complexity" evidence="1">
    <location>
        <begin position="114"/>
        <end position="130"/>
    </location>
</feature>
<evidence type="ECO:0000259" key="3">
    <source>
        <dbReference type="PROSITE" id="PS50868"/>
    </source>
</evidence>
<organism evidence="4 5">
    <name type="scientific">Dimargaris cristalligena</name>
    <dbReference type="NCBI Taxonomy" id="215637"/>
    <lineage>
        <taxon>Eukaryota</taxon>
        <taxon>Fungi</taxon>
        <taxon>Fungi incertae sedis</taxon>
        <taxon>Zoopagomycota</taxon>
        <taxon>Kickxellomycotina</taxon>
        <taxon>Dimargaritomycetes</taxon>
        <taxon>Dimargaritales</taxon>
        <taxon>Dimargaritaceae</taxon>
        <taxon>Dimargaris</taxon>
    </lineage>
</organism>
<dbReference type="PROSITE" id="PS50868">
    <property type="entry name" value="POST_SET"/>
    <property type="match status" value="1"/>
</dbReference>